<dbReference type="OrthoDB" id="2556652at2759"/>
<feature type="compositionally biased region" description="Acidic residues" evidence="1">
    <location>
        <begin position="412"/>
        <end position="422"/>
    </location>
</feature>
<feature type="compositionally biased region" description="Polar residues" evidence="1">
    <location>
        <begin position="351"/>
        <end position="360"/>
    </location>
</feature>
<feature type="region of interest" description="Disordered" evidence="1">
    <location>
        <begin position="331"/>
        <end position="513"/>
    </location>
</feature>
<dbReference type="Proteomes" id="UP000011976">
    <property type="component" value="Unassembled WGS sequence"/>
</dbReference>
<dbReference type="EMBL" id="DF196775">
    <property type="protein sequence ID" value="GAC73219.1"/>
    <property type="molecule type" value="Genomic_DNA"/>
</dbReference>
<feature type="compositionally biased region" description="Polar residues" evidence="1">
    <location>
        <begin position="41"/>
        <end position="59"/>
    </location>
</feature>
<evidence type="ECO:0000256" key="1">
    <source>
        <dbReference type="SAM" id="MobiDB-lite"/>
    </source>
</evidence>
<dbReference type="AlphaFoldDB" id="M9LUV5"/>
<name>M9LUV5_PSEA3</name>
<feature type="compositionally biased region" description="Low complexity" evidence="1">
    <location>
        <begin position="180"/>
        <end position="196"/>
    </location>
</feature>
<sequence length="652" mass="71863">MSAQRSQDDMAASPAARQTAFSFGALAGFSYDPCSGFSPPAQDQSFYSRRPASDSSRNTAPGDMTPVRQNSARQGEPRELEQIRASEPYSSEQCVSPQLIVPSQAARRPPDHGAQVSQSANSSMVHDPTVSQRSETSRDNATRVSQRLTLDEDNSGSIDAAQSQKPPPDITESYERTVISISSESEDQLSSSSDSGSDSDSDSDMPLNVFRRPGQAFVTTRSDELLHQSSHNRERQESNLQAERPASTPAPEDPLPISAKSPQSPDPGPLIIEHRFQRDVNWDKKCDRCRDEGFRCYTAQNTTSWAKSCFLCYQDHKICAIDGVRTYKGRSANVHPSQKKPKQATAAKSPPKQNQRTSARLSKRKSDASSSQAATRHASPKLPRTRSQKRLKQERRGRPRRHTLPPAAGIASEEDEEEDSDANDTQPKARKRRPNGTFRPLAESEDELADDPPSQPTGSDDQPSSKDKQLREKRAPLCNSGVSNTDPTVSEPAGADRAVNVHGKSAEKLASERGLGPFERQRLEKYASMLFKDISTAVGRCRERVAEMSDDAGLLALESTLEVLVSDLAKLTAVDHQANEAAQVYWFVPQVTEYLQRIRLECQLVQERQEPPAAGPGWNGKELKARHVASALACETLFDRCLSLISMHENEK</sequence>
<feature type="region of interest" description="Disordered" evidence="1">
    <location>
        <begin position="224"/>
        <end position="271"/>
    </location>
</feature>
<feature type="compositionally biased region" description="Polar residues" evidence="1">
    <location>
        <begin position="155"/>
        <end position="164"/>
    </location>
</feature>
<feature type="compositionally biased region" description="Polar residues" evidence="1">
    <location>
        <begin position="115"/>
        <end position="134"/>
    </location>
</feature>
<evidence type="ECO:0000313" key="2">
    <source>
        <dbReference type="EMBL" id="GAC73219.1"/>
    </source>
</evidence>
<evidence type="ECO:0000313" key="3">
    <source>
        <dbReference type="Proteomes" id="UP000011976"/>
    </source>
</evidence>
<feature type="compositionally biased region" description="Basic and acidic residues" evidence="1">
    <location>
        <begin position="75"/>
        <end position="84"/>
    </location>
</feature>
<reference evidence="3" key="1">
    <citation type="journal article" date="2013" name="Genome Announc.">
        <title>Genome sequence of the basidiomycetous yeast Pseudozyma antarctica T-34, a producer of the glycolipid biosurfactants mannosylerythritol lipids.</title>
        <authorList>
            <person name="Morita T."/>
            <person name="Koike H."/>
            <person name="Koyama Y."/>
            <person name="Hagiwara H."/>
            <person name="Ito E."/>
            <person name="Fukuoka T."/>
            <person name="Imura T."/>
            <person name="Machida M."/>
            <person name="Kitamoto D."/>
        </authorList>
    </citation>
    <scope>NUCLEOTIDE SEQUENCE [LARGE SCALE GENOMIC DNA]</scope>
    <source>
        <strain evidence="3">T-34</strain>
    </source>
</reference>
<accession>M9LUV5</accession>
<proteinExistence type="predicted"/>
<gene>
    <name evidence="2" type="ORF">PANT_9c00004</name>
</gene>
<feature type="compositionally biased region" description="Basic and acidic residues" evidence="1">
    <location>
        <begin position="224"/>
        <end position="237"/>
    </location>
</feature>
<feature type="compositionally biased region" description="Basic residues" evidence="1">
    <location>
        <begin position="383"/>
        <end position="403"/>
    </location>
</feature>
<feature type="compositionally biased region" description="Basic and acidic residues" evidence="1">
    <location>
        <begin position="463"/>
        <end position="475"/>
    </location>
</feature>
<feature type="region of interest" description="Disordered" evidence="1">
    <location>
        <begin position="32"/>
        <end position="209"/>
    </location>
</feature>
<protein>
    <submittedName>
        <fullName evidence="2">Uncharacterized protein</fullName>
    </submittedName>
</protein>
<organism evidence="2 3">
    <name type="scientific">Pseudozyma antarctica (strain T-34)</name>
    <name type="common">Yeast</name>
    <name type="synonym">Candida antarctica</name>
    <dbReference type="NCBI Taxonomy" id="1151754"/>
    <lineage>
        <taxon>Eukaryota</taxon>
        <taxon>Fungi</taxon>
        <taxon>Dikarya</taxon>
        <taxon>Basidiomycota</taxon>
        <taxon>Ustilaginomycotina</taxon>
        <taxon>Ustilaginomycetes</taxon>
        <taxon>Ustilaginales</taxon>
        <taxon>Ustilaginaceae</taxon>
        <taxon>Moesziomyces</taxon>
    </lineage>
</organism>